<organism evidence="1 2">
    <name type="scientific">Spiromyces aspiralis</name>
    <dbReference type="NCBI Taxonomy" id="68401"/>
    <lineage>
        <taxon>Eukaryota</taxon>
        <taxon>Fungi</taxon>
        <taxon>Fungi incertae sedis</taxon>
        <taxon>Zoopagomycota</taxon>
        <taxon>Kickxellomycotina</taxon>
        <taxon>Kickxellomycetes</taxon>
        <taxon>Kickxellales</taxon>
        <taxon>Kickxellaceae</taxon>
        <taxon>Spiromyces</taxon>
    </lineage>
</organism>
<comment type="caution">
    <text evidence="1">The sequence shown here is derived from an EMBL/GenBank/DDBJ whole genome shotgun (WGS) entry which is preliminary data.</text>
</comment>
<evidence type="ECO:0000313" key="1">
    <source>
        <dbReference type="EMBL" id="KAJ1670907.1"/>
    </source>
</evidence>
<keyword evidence="2" id="KW-1185">Reference proteome</keyword>
<name>A0ACC1H7U7_9FUNG</name>
<gene>
    <name evidence="1" type="ORF">EV182_007938</name>
</gene>
<feature type="non-terminal residue" evidence="1">
    <location>
        <position position="1"/>
    </location>
</feature>
<protein>
    <submittedName>
        <fullName evidence="1">Uncharacterized protein</fullName>
    </submittedName>
</protein>
<dbReference type="Proteomes" id="UP001145114">
    <property type="component" value="Unassembled WGS sequence"/>
</dbReference>
<sequence length="51" mass="6360">DYKTLAARMQYTDWQKARHVVDYMSPELKERVYYTIQYEYEDWEALKAHLI</sequence>
<dbReference type="EMBL" id="JAMZIH010009016">
    <property type="protein sequence ID" value="KAJ1670907.1"/>
    <property type="molecule type" value="Genomic_DNA"/>
</dbReference>
<proteinExistence type="predicted"/>
<evidence type="ECO:0000313" key="2">
    <source>
        <dbReference type="Proteomes" id="UP001145114"/>
    </source>
</evidence>
<reference evidence="1" key="1">
    <citation type="submission" date="2022-06" db="EMBL/GenBank/DDBJ databases">
        <title>Phylogenomic reconstructions and comparative analyses of Kickxellomycotina fungi.</title>
        <authorList>
            <person name="Reynolds N.K."/>
            <person name="Stajich J.E."/>
            <person name="Barry K."/>
            <person name="Grigoriev I.V."/>
            <person name="Crous P."/>
            <person name="Smith M.E."/>
        </authorList>
    </citation>
    <scope>NUCLEOTIDE SEQUENCE</scope>
    <source>
        <strain evidence="1">RSA 2271</strain>
    </source>
</reference>
<accession>A0ACC1H7U7</accession>
<feature type="non-terminal residue" evidence="1">
    <location>
        <position position="51"/>
    </location>
</feature>